<accession>A0A409YCD7</accession>
<keyword evidence="2" id="KW-1185">Reference proteome</keyword>
<organism evidence="1 2">
    <name type="scientific">Gymnopilus dilepis</name>
    <dbReference type="NCBI Taxonomy" id="231916"/>
    <lineage>
        <taxon>Eukaryota</taxon>
        <taxon>Fungi</taxon>
        <taxon>Dikarya</taxon>
        <taxon>Basidiomycota</taxon>
        <taxon>Agaricomycotina</taxon>
        <taxon>Agaricomycetes</taxon>
        <taxon>Agaricomycetidae</taxon>
        <taxon>Agaricales</taxon>
        <taxon>Agaricineae</taxon>
        <taxon>Hymenogastraceae</taxon>
        <taxon>Gymnopilus</taxon>
    </lineage>
</organism>
<evidence type="ECO:0008006" key="3">
    <source>
        <dbReference type="Google" id="ProtNLM"/>
    </source>
</evidence>
<reference evidence="1 2" key="1">
    <citation type="journal article" date="2018" name="Evol. Lett.">
        <title>Horizontal gene cluster transfer increased hallucinogenic mushroom diversity.</title>
        <authorList>
            <person name="Reynolds H.T."/>
            <person name="Vijayakumar V."/>
            <person name="Gluck-Thaler E."/>
            <person name="Korotkin H.B."/>
            <person name="Matheny P.B."/>
            <person name="Slot J.C."/>
        </authorList>
    </citation>
    <scope>NUCLEOTIDE SEQUENCE [LARGE SCALE GENOMIC DNA]</scope>
    <source>
        <strain evidence="1 2">SRW20</strain>
    </source>
</reference>
<dbReference type="SUPFAM" id="SSF52047">
    <property type="entry name" value="RNI-like"/>
    <property type="match status" value="1"/>
</dbReference>
<dbReference type="OrthoDB" id="3365698at2759"/>
<dbReference type="Gene3D" id="3.80.10.10">
    <property type="entry name" value="Ribonuclease Inhibitor"/>
    <property type="match status" value="1"/>
</dbReference>
<dbReference type="EMBL" id="NHYE01000993">
    <property type="protein sequence ID" value="PPR00662.1"/>
    <property type="molecule type" value="Genomic_DNA"/>
</dbReference>
<dbReference type="InterPro" id="IPR032675">
    <property type="entry name" value="LRR_dom_sf"/>
</dbReference>
<proteinExistence type="predicted"/>
<gene>
    <name evidence="1" type="ORF">CVT26_012319</name>
</gene>
<sequence length="518" mass="59804">MNSNGPQKDIRSISQAELKIIDDKLQVYEADVSALEAALKGLHGKRYDLYEERNRALPISKLPLEILTQIFFLTCQSSQNPGQQKLPGPFLIGRICRSWRRIAWFTPKFWTEISLSLSATRYHTQVELVREWIERTAECRLHLDIDRYLGEGEGSVEWEPPEEIFDILLESCKRWESLRFVAFGNFFKAVDRKPHAQFASLKKLIVRRHPMQRPESWACRPWFLMLNNQIEQLAFERGISRRNLVINWSCLQNLRASLTLHDWFEVLKQCETLKGCDLMVRGVTSVGMPAIPPIKIVLPHLTSFKLCGFDQTFPFLLQSLELPNLTMLQFSIWRTTRADACWVTALIEIARRCCFPLQDLTIVQTDKQSGCPKVPEEDICNLLDVIPTLEHLRLELPEPFSLSDTTLLQLAVKAEILDGRMLTLGNFLDLKNVEYKGQISFTLDKLLDMLTSRAALVHISSIRGEASSSAAKDKGKFHMQINYTNQDWYRQKNPNDLPQFYNHLVSMSALVRLDLCYM</sequence>
<dbReference type="Proteomes" id="UP000284706">
    <property type="component" value="Unassembled WGS sequence"/>
</dbReference>
<dbReference type="InParanoid" id="A0A409YCD7"/>
<comment type="caution">
    <text evidence="1">The sequence shown here is derived from an EMBL/GenBank/DDBJ whole genome shotgun (WGS) entry which is preliminary data.</text>
</comment>
<evidence type="ECO:0000313" key="1">
    <source>
        <dbReference type="EMBL" id="PPR00662.1"/>
    </source>
</evidence>
<evidence type="ECO:0000313" key="2">
    <source>
        <dbReference type="Proteomes" id="UP000284706"/>
    </source>
</evidence>
<name>A0A409YCD7_9AGAR</name>
<dbReference type="AlphaFoldDB" id="A0A409YCD7"/>
<protein>
    <recommendedName>
        <fullName evidence="3">F-box domain-containing protein</fullName>
    </recommendedName>
</protein>